<name>A0A1Y1XM46_9FUNG</name>
<comment type="caution">
    <text evidence="2">The sequence shown here is derived from an EMBL/GenBank/DDBJ whole genome shotgun (WGS) entry which is preliminary data.</text>
</comment>
<organism evidence="2 3">
    <name type="scientific">Anaeromyces robustus</name>
    <dbReference type="NCBI Taxonomy" id="1754192"/>
    <lineage>
        <taxon>Eukaryota</taxon>
        <taxon>Fungi</taxon>
        <taxon>Fungi incertae sedis</taxon>
        <taxon>Chytridiomycota</taxon>
        <taxon>Chytridiomycota incertae sedis</taxon>
        <taxon>Neocallimastigomycetes</taxon>
        <taxon>Neocallimastigales</taxon>
        <taxon>Neocallimastigaceae</taxon>
        <taxon>Anaeromyces</taxon>
    </lineage>
</organism>
<feature type="compositionally biased region" description="Low complexity" evidence="1">
    <location>
        <begin position="236"/>
        <end position="246"/>
    </location>
</feature>
<reference evidence="2 3" key="2">
    <citation type="submission" date="2016-08" db="EMBL/GenBank/DDBJ databases">
        <title>Pervasive Adenine N6-methylation of Active Genes in Fungi.</title>
        <authorList>
            <consortium name="DOE Joint Genome Institute"/>
            <person name="Mondo S.J."/>
            <person name="Dannebaum R.O."/>
            <person name="Kuo R.C."/>
            <person name="Labutti K."/>
            <person name="Haridas S."/>
            <person name="Kuo A."/>
            <person name="Salamov A."/>
            <person name="Ahrendt S.R."/>
            <person name="Lipzen A."/>
            <person name="Sullivan W."/>
            <person name="Andreopoulos W.B."/>
            <person name="Clum A."/>
            <person name="Lindquist E."/>
            <person name="Daum C."/>
            <person name="Ramamoorthy G.K."/>
            <person name="Gryganskyi A."/>
            <person name="Culley D."/>
            <person name="Magnuson J.K."/>
            <person name="James T.Y."/>
            <person name="O'Malley M.A."/>
            <person name="Stajich J.E."/>
            <person name="Spatafora J.W."/>
            <person name="Visel A."/>
            <person name="Grigoriev I.V."/>
        </authorList>
    </citation>
    <scope>NUCLEOTIDE SEQUENCE [LARGE SCALE GENOMIC DNA]</scope>
    <source>
        <strain evidence="2 3">S4</strain>
    </source>
</reference>
<feature type="region of interest" description="Disordered" evidence="1">
    <location>
        <begin position="176"/>
        <end position="199"/>
    </location>
</feature>
<feature type="region of interest" description="Disordered" evidence="1">
    <location>
        <begin position="1"/>
        <end position="27"/>
    </location>
</feature>
<dbReference type="Proteomes" id="UP000193944">
    <property type="component" value="Unassembled WGS sequence"/>
</dbReference>
<dbReference type="EMBL" id="MCFG01000021">
    <property type="protein sequence ID" value="ORX86414.1"/>
    <property type="molecule type" value="Genomic_DNA"/>
</dbReference>
<proteinExistence type="predicted"/>
<accession>A0A1Y1XM46</accession>
<protein>
    <submittedName>
        <fullName evidence="2">Uncharacterized protein</fullName>
    </submittedName>
</protein>
<dbReference type="STRING" id="1754192.A0A1Y1XM46"/>
<evidence type="ECO:0000256" key="1">
    <source>
        <dbReference type="SAM" id="MobiDB-lite"/>
    </source>
</evidence>
<evidence type="ECO:0000313" key="3">
    <source>
        <dbReference type="Proteomes" id="UP000193944"/>
    </source>
</evidence>
<gene>
    <name evidence="2" type="ORF">BCR32DRAFT_324951</name>
</gene>
<feature type="region of interest" description="Disordered" evidence="1">
    <location>
        <begin position="234"/>
        <end position="253"/>
    </location>
</feature>
<reference evidence="2 3" key="1">
    <citation type="submission" date="2016-08" db="EMBL/GenBank/DDBJ databases">
        <title>A Parts List for Fungal Cellulosomes Revealed by Comparative Genomics.</title>
        <authorList>
            <consortium name="DOE Joint Genome Institute"/>
            <person name="Haitjema C.H."/>
            <person name="Gilmore S.P."/>
            <person name="Henske J.K."/>
            <person name="Solomon K.V."/>
            <person name="De Groot R."/>
            <person name="Kuo A."/>
            <person name="Mondo S.J."/>
            <person name="Salamov A.A."/>
            <person name="Labutti K."/>
            <person name="Zhao Z."/>
            <person name="Chiniquy J."/>
            <person name="Barry K."/>
            <person name="Brewer H.M."/>
            <person name="Purvine S.O."/>
            <person name="Wright A.T."/>
            <person name="Boxma B."/>
            <person name="Van Alen T."/>
            <person name="Hackstein J.H."/>
            <person name="Baker S.E."/>
            <person name="Grigoriev I.V."/>
            <person name="O'Malley M.A."/>
        </authorList>
    </citation>
    <scope>NUCLEOTIDE SEQUENCE [LARGE SCALE GENOMIC DNA]</scope>
    <source>
        <strain evidence="2 3">S4</strain>
    </source>
</reference>
<evidence type="ECO:0000313" key="2">
    <source>
        <dbReference type="EMBL" id="ORX86414.1"/>
    </source>
</evidence>
<feature type="compositionally biased region" description="Low complexity" evidence="1">
    <location>
        <begin position="176"/>
        <end position="197"/>
    </location>
</feature>
<dbReference type="AlphaFoldDB" id="A0A1Y1XM46"/>
<keyword evidence="3" id="KW-1185">Reference proteome</keyword>
<sequence>MRREDIPPSQGGKYTGFGSKPLHINNDETSNENLVQLQKGLSNSWNFITNTVSSLNKNVIKPASDVVRNPNFSKNIENYAENIKRSLTEKAYIAKDQFNQAVQNFQQKNNNKINKNNDDDLILTNMDESENYGNKLGNEPYIVIDYDYIENNSDNDNDIFNLSRSSSNIMINENNNNNNNSFNNSNNNNNNINVNNNDFTSRRTSVNSFTSLNESLSRAYSIGSSNSMMSIKMTRSNRSSMSNNSNFLKSPIT</sequence>
<dbReference type="OrthoDB" id="983479at2759"/>